<feature type="region of interest" description="Disordered" evidence="1">
    <location>
        <begin position="29"/>
        <end position="48"/>
    </location>
</feature>
<reference evidence="2 3" key="1">
    <citation type="journal article" date="2015" name="Nat. Commun.">
        <title>Outbred genome sequencing and CRISPR/Cas9 gene editing in butterflies.</title>
        <authorList>
            <person name="Li X."/>
            <person name="Fan D."/>
            <person name="Zhang W."/>
            <person name="Liu G."/>
            <person name="Zhang L."/>
            <person name="Zhao L."/>
            <person name="Fang X."/>
            <person name="Chen L."/>
            <person name="Dong Y."/>
            <person name="Chen Y."/>
            <person name="Ding Y."/>
            <person name="Zhao R."/>
            <person name="Feng M."/>
            <person name="Zhu Y."/>
            <person name="Feng Y."/>
            <person name="Jiang X."/>
            <person name="Zhu D."/>
            <person name="Xiang H."/>
            <person name="Feng X."/>
            <person name="Li S."/>
            <person name="Wang J."/>
            <person name="Zhang G."/>
            <person name="Kronforst M.R."/>
            <person name="Wang W."/>
        </authorList>
    </citation>
    <scope>NUCLEOTIDE SEQUENCE [LARGE SCALE GENOMIC DNA]</scope>
    <source>
        <strain evidence="2">Ya'a_city_454_Px</strain>
        <tissue evidence="2">Whole body</tissue>
    </source>
</reference>
<organism evidence="2 3">
    <name type="scientific">Papilio xuthus</name>
    <name type="common">Asian swallowtail butterfly</name>
    <dbReference type="NCBI Taxonomy" id="66420"/>
    <lineage>
        <taxon>Eukaryota</taxon>
        <taxon>Metazoa</taxon>
        <taxon>Ecdysozoa</taxon>
        <taxon>Arthropoda</taxon>
        <taxon>Hexapoda</taxon>
        <taxon>Insecta</taxon>
        <taxon>Pterygota</taxon>
        <taxon>Neoptera</taxon>
        <taxon>Endopterygota</taxon>
        <taxon>Lepidoptera</taxon>
        <taxon>Glossata</taxon>
        <taxon>Ditrysia</taxon>
        <taxon>Papilionoidea</taxon>
        <taxon>Papilionidae</taxon>
        <taxon>Papilioninae</taxon>
        <taxon>Papilio</taxon>
    </lineage>
</organism>
<evidence type="ECO:0000313" key="3">
    <source>
        <dbReference type="Proteomes" id="UP000053268"/>
    </source>
</evidence>
<gene>
    <name evidence="2" type="ORF">RR46_09140</name>
</gene>
<name>A0A194PW58_PAPXU</name>
<dbReference type="EMBL" id="KQ459590">
    <property type="protein sequence ID" value="KPI97233.1"/>
    <property type="molecule type" value="Genomic_DNA"/>
</dbReference>
<protein>
    <submittedName>
        <fullName evidence="2">Uncharacterized protein</fullName>
    </submittedName>
</protein>
<dbReference type="Proteomes" id="UP000053268">
    <property type="component" value="Unassembled WGS sequence"/>
</dbReference>
<keyword evidence="3" id="KW-1185">Reference proteome</keyword>
<proteinExistence type="predicted"/>
<accession>A0A194PW58</accession>
<sequence>MRVYFKEYKAKVVSCVLLITNRTKGPECTPPCRRAQPTPRAPSAKRVGGLNPVPSDADGLWVCFNVVFSCEISLSAGMLEAVVLKYYRGGLSKLLRYMGQGF</sequence>
<dbReference type="AlphaFoldDB" id="A0A194PW58"/>
<evidence type="ECO:0000313" key="2">
    <source>
        <dbReference type="EMBL" id="KPI97233.1"/>
    </source>
</evidence>
<evidence type="ECO:0000256" key="1">
    <source>
        <dbReference type="SAM" id="MobiDB-lite"/>
    </source>
</evidence>